<evidence type="ECO:0000313" key="1">
    <source>
        <dbReference type="EMBL" id="KAL0370968.1"/>
    </source>
</evidence>
<reference evidence="1" key="1">
    <citation type="submission" date="2020-06" db="EMBL/GenBank/DDBJ databases">
        <authorList>
            <person name="Li T."/>
            <person name="Hu X."/>
            <person name="Zhang T."/>
            <person name="Song X."/>
            <person name="Zhang H."/>
            <person name="Dai N."/>
            <person name="Sheng W."/>
            <person name="Hou X."/>
            <person name="Wei L."/>
        </authorList>
    </citation>
    <scope>NUCLEOTIDE SEQUENCE</scope>
    <source>
        <strain evidence="1">G01</strain>
        <tissue evidence="1">Leaf</tissue>
    </source>
</reference>
<protein>
    <submittedName>
        <fullName evidence="1">Uncharacterized protein</fullName>
    </submittedName>
</protein>
<accession>A0AAW2QTF4</accession>
<gene>
    <name evidence="1" type="ORF">Sangu_0414900</name>
</gene>
<comment type="caution">
    <text evidence="1">The sequence shown here is derived from an EMBL/GenBank/DDBJ whole genome shotgun (WGS) entry which is preliminary data.</text>
</comment>
<dbReference type="EMBL" id="JACGWK010000002">
    <property type="protein sequence ID" value="KAL0370968.1"/>
    <property type="molecule type" value="Genomic_DNA"/>
</dbReference>
<proteinExistence type="predicted"/>
<sequence>MGDGPYSTARNNNHCRSNNIILIQIPSHVEITVLRIVVAKQPRLPRRLKALRERQVVVAVPAPKCGDMAPPPVKFLHKECRVMNSFLGEKTESSENKGVTIFSHPLVE</sequence>
<dbReference type="AlphaFoldDB" id="A0AAW2QTF4"/>
<name>A0AAW2QTF4_9LAMI</name>
<organism evidence="1">
    <name type="scientific">Sesamum angustifolium</name>
    <dbReference type="NCBI Taxonomy" id="2727405"/>
    <lineage>
        <taxon>Eukaryota</taxon>
        <taxon>Viridiplantae</taxon>
        <taxon>Streptophyta</taxon>
        <taxon>Embryophyta</taxon>
        <taxon>Tracheophyta</taxon>
        <taxon>Spermatophyta</taxon>
        <taxon>Magnoliopsida</taxon>
        <taxon>eudicotyledons</taxon>
        <taxon>Gunneridae</taxon>
        <taxon>Pentapetalae</taxon>
        <taxon>asterids</taxon>
        <taxon>lamiids</taxon>
        <taxon>Lamiales</taxon>
        <taxon>Pedaliaceae</taxon>
        <taxon>Sesamum</taxon>
    </lineage>
</organism>
<reference evidence="1" key="2">
    <citation type="journal article" date="2024" name="Plant">
        <title>Genomic evolution and insights into agronomic trait innovations of Sesamum species.</title>
        <authorList>
            <person name="Miao H."/>
            <person name="Wang L."/>
            <person name="Qu L."/>
            <person name="Liu H."/>
            <person name="Sun Y."/>
            <person name="Le M."/>
            <person name="Wang Q."/>
            <person name="Wei S."/>
            <person name="Zheng Y."/>
            <person name="Lin W."/>
            <person name="Duan Y."/>
            <person name="Cao H."/>
            <person name="Xiong S."/>
            <person name="Wang X."/>
            <person name="Wei L."/>
            <person name="Li C."/>
            <person name="Ma Q."/>
            <person name="Ju M."/>
            <person name="Zhao R."/>
            <person name="Li G."/>
            <person name="Mu C."/>
            <person name="Tian Q."/>
            <person name="Mei H."/>
            <person name="Zhang T."/>
            <person name="Gao T."/>
            <person name="Zhang H."/>
        </authorList>
    </citation>
    <scope>NUCLEOTIDE SEQUENCE</scope>
    <source>
        <strain evidence="1">G01</strain>
    </source>
</reference>